<feature type="transmembrane region" description="Helical" evidence="5">
    <location>
        <begin position="587"/>
        <end position="608"/>
    </location>
</feature>
<accession>A0A9P1D6F4</accession>
<evidence type="ECO:0000256" key="4">
    <source>
        <dbReference type="SAM" id="MobiDB-lite"/>
    </source>
</evidence>
<dbReference type="Pfam" id="PF17135">
    <property type="entry name" value="Ribosomal_L18"/>
    <property type="match status" value="1"/>
</dbReference>
<evidence type="ECO:0000256" key="3">
    <source>
        <dbReference type="ARBA" id="ARBA00023274"/>
    </source>
</evidence>
<reference evidence="8 9" key="2">
    <citation type="submission" date="2024-05" db="EMBL/GenBank/DDBJ databases">
        <authorList>
            <person name="Chen Y."/>
            <person name="Shah S."/>
            <person name="Dougan E. K."/>
            <person name="Thang M."/>
            <person name="Chan C."/>
        </authorList>
    </citation>
    <scope>NUCLEOTIDE SEQUENCE [LARGE SCALE GENOMIC DNA]</scope>
</reference>
<dbReference type="GO" id="GO:0003723">
    <property type="term" value="F:RNA binding"/>
    <property type="evidence" value="ECO:0007669"/>
    <property type="project" value="TreeGrafter"/>
</dbReference>
<protein>
    <submittedName>
        <fullName evidence="8">Large ribosomal subunit protein eL18 (60S ribosomal protein L18)</fullName>
    </submittedName>
</protein>
<dbReference type="FunFam" id="3.100.10.10:FF:000001">
    <property type="entry name" value="60S ribosomal protein L18"/>
    <property type="match status" value="1"/>
</dbReference>
<evidence type="ECO:0000256" key="1">
    <source>
        <dbReference type="ARBA" id="ARBA00006815"/>
    </source>
</evidence>
<comment type="caution">
    <text evidence="7">The sequence shown here is derived from an EMBL/GenBank/DDBJ whole genome shotgun (WGS) entry which is preliminary data.</text>
</comment>
<keyword evidence="5" id="KW-0472">Membrane</keyword>
<evidence type="ECO:0000259" key="6">
    <source>
        <dbReference type="Pfam" id="PF17135"/>
    </source>
</evidence>
<feature type="region of interest" description="Disordered" evidence="4">
    <location>
        <begin position="223"/>
        <end position="279"/>
    </location>
</feature>
<keyword evidence="2 8" id="KW-0689">Ribosomal protein</keyword>
<comment type="similarity">
    <text evidence="1">Belongs to the eukaryotic ribosomal protein eL18 family.</text>
</comment>
<keyword evidence="5" id="KW-1133">Transmembrane helix</keyword>
<sequence>MGIDIEAGGRKKVKKREVKSKNPYLRLLCQLYKFLARRSESKFNKVISKRLNMSARNRPPLSLSKLIKNMENKEGKIAVVVGKVTDDKRVYDVPELKVCALGFTETARARIAKAGGECITFDSLAMRSPLGKGTVLLRGPLKGREAERHFGKAPGVPNSKTAPYVRSKGRKFEKARGRRHVAAAGQRSKLWNVVLVVSRSRLRIHRCTRNACGKEGWEAGRGMSNWKRCDRPSVSRKRSTTPQPPPVAEEKLLRPAHLPPEGAEPKFPRDDSEEWPRRRSSHSSPVLARSYSRPKVLVRVLLAFSALSAFALLLFGGHERAEKIAVYREYLRQSKLEELPELRGRWHLLDSEENFSFVLQEVPISPAMLSDFHDPGDVQRLPFSGEADLDPPQDTVPEQKRLSRFLRAEVPLKLPSTEALEDLYLEAPQVTLEVSHPNGTLLLRHRFELLRKVEGALQLPTAQLCYVLPPGPGPFGAEVLGCEQTAALYSSRSQLETPSHVAVILRSYADPVVVASHLTRGCTRMVSSVSSALCEEGADTCSANVTERCFGRPRRLFRVYGLALLGLCSIMAAAAEAILSRGSWKRIRASVFTIFGFISLVASVHLLYQG</sequence>
<evidence type="ECO:0000256" key="5">
    <source>
        <dbReference type="SAM" id="Phobius"/>
    </source>
</evidence>
<name>A0A9P1D6F4_9DINO</name>
<evidence type="ECO:0000256" key="2">
    <source>
        <dbReference type="ARBA" id="ARBA00022980"/>
    </source>
</evidence>
<evidence type="ECO:0000313" key="9">
    <source>
        <dbReference type="Proteomes" id="UP001152797"/>
    </source>
</evidence>
<feature type="domain" description="Large ribosomal subunit protein uL15/eL18" evidence="6">
    <location>
        <begin position="2"/>
        <end position="181"/>
    </location>
</feature>
<keyword evidence="3" id="KW-0687">Ribonucleoprotein</keyword>
<dbReference type="PANTHER" id="PTHR10934">
    <property type="entry name" value="60S RIBOSOMAL PROTEIN L18"/>
    <property type="match status" value="1"/>
</dbReference>
<dbReference type="EMBL" id="CAMXCT010003268">
    <property type="protein sequence ID" value="CAI4003422.1"/>
    <property type="molecule type" value="Genomic_DNA"/>
</dbReference>
<feature type="transmembrane region" description="Helical" evidence="5">
    <location>
        <begin position="296"/>
        <end position="315"/>
    </location>
</feature>
<dbReference type="InterPro" id="IPR036227">
    <property type="entry name" value="Ribosomal_uL15/eL18_sf"/>
</dbReference>
<reference evidence="7" key="1">
    <citation type="submission" date="2022-10" db="EMBL/GenBank/DDBJ databases">
        <authorList>
            <person name="Chen Y."/>
            <person name="Dougan E. K."/>
            <person name="Chan C."/>
            <person name="Rhodes N."/>
            <person name="Thang M."/>
        </authorList>
    </citation>
    <scope>NUCLEOTIDE SEQUENCE</scope>
</reference>
<dbReference type="GO" id="GO:0006412">
    <property type="term" value="P:translation"/>
    <property type="evidence" value="ECO:0007669"/>
    <property type="project" value="InterPro"/>
</dbReference>
<dbReference type="EMBL" id="CAMXCT020003268">
    <property type="protein sequence ID" value="CAL1156797.1"/>
    <property type="molecule type" value="Genomic_DNA"/>
</dbReference>
<dbReference type="GO" id="GO:0022625">
    <property type="term" value="C:cytosolic large ribosomal subunit"/>
    <property type="evidence" value="ECO:0007669"/>
    <property type="project" value="TreeGrafter"/>
</dbReference>
<dbReference type="InterPro" id="IPR021131">
    <property type="entry name" value="Ribosomal_uL15/eL18"/>
</dbReference>
<dbReference type="OrthoDB" id="6353017at2759"/>
<proteinExistence type="inferred from homology"/>
<dbReference type="Proteomes" id="UP001152797">
    <property type="component" value="Unassembled WGS sequence"/>
</dbReference>
<feature type="compositionally biased region" description="Basic and acidic residues" evidence="4">
    <location>
        <begin position="263"/>
        <end position="277"/>
    </location>
</feature>
<feature type="transmembrane region" description="Helical" evidence="5">
    <location>
        <begin position="556"/>
        <end position="575"/>
    </location>
</feature>
<evidence type="ECO:0000313" key="7">
    <source>
        <dbReference type="EMBL" id="CAI4003422.1"/>
    </source>
</evidence>
<dbReference type="Gene3D" id="3.100.10.10">
    <property type="match status" value="1"/>
</dbReference>
<dbReference type="InterPro" id="IPR000039">
    <property type="entry name" value="Ribosomal_eL18"/>
</dbReference>
<organism evidence="7">
    <name type="scientific">Cladocopium goreaui</name>
    <dbReference type="NCBI Taxonomy" id="2562237"/>
    <lineage>
        <taxon>Eukaryota</taxon>
        <taxon>Sar</taxon>
        <taxon>Alveolata</taxon>
        <taxon>Dinophyceae</taxon>
        <taxon>Suessiales</taxon>
        <taxon>Symbiodiniaceae</taxon>
        <taxon>Cladocopium</taxon>
    </lineage>
</organism>
<keyword evidence="5" id="KW-0812">Transmembrane</keyword>
<gene>
    <name evidence="7" type="ORF">C1SCF055_LOCUS29293</name>
</gene>
<dbReference type="EMBL" id="CAMXCT030003268">
    <property type="protein sequence ID" value="CAL4790734.1"/>
    <property type="molecule type" value="Genomic_DNA"/>
</dbReference>
<dbReference type="PANTHER" id="PTHR10934:SF2">
    <property type="entry name" value="LARGE RIBOSOMAL SUBUNIT PROTEIN EL18"/>
    <property type="match status" value="1"/>
</dbReference>
<dbReference type="GO" id="GO:0003735">
    <property type="term" value="F:structural constituent of ribosome"/>
    <property type="evidence" value="ECO:0007669"/>
    <property type="project" value="InterPro"/>
</dbReference>
<dbReference type="SUPFAM" id="SSF52080">
    <property type="entry name" value="Ribosomal proteins L15p and L18e"/>
    <property type="match status" value="1"/>
</dbReference>
<keyword evidence="9" id="KW-1185">Reference proteome</keyword>
<dbReference type="AlphaFoldDB" id="A0A9P1D6F4"/>
<evidence type="ECO:0000313" key="8">
    <source>
        <dbReference type="EMBL" id="CAL4790734.1"/>
    </source>
</evidence>